<feature type="region of interest" description="Disordered" evidence="1">
    <location>
        <begin position="1"/>
        <end position="34"/>
    </location>
</feature>
<dbReference type="EMBL" id="JACTAM010000011">
    <property type="protein sequence ID" value="KAI2658997.1"/>
    <property type="molecule type" value="Genomic_DNA"/>
</dbReference>
<gene>
    <name evidence="2" type="ORF">H4Q32_023170</name>
</gene>
<dbReference type="Proteomes" id="UP000830375">
    <property type="component" value="Unassembled WGS sequence"/>
</dbReference>
<organism evidence="2 3">
    <name type="scientific">Labeo rohita</name>
    <name type="common">Indian major carp</name>
    <name type="synonym">Cyprinus rohita</name>
    <dbReference type="NCBI Taxonomy" id="84645"/>
    <lineage>
        <taxon>Eukaryota</taxon>
        <taxon>Metazoa</taxon>
        <taxon>Chordata</taxon>
        <taxon>Craniata</taxon>
        <taxon>Vertebrata</taxon>
        <taxon>Euteleostomi</taxon>
        <taxon>Actinopterygii</taxon>
        <taxon>Neopterygii</taxon>
        <taxon>Teleostei</taxon>
        <taxon>Ostariophysi</taxon>
        <taxon>Cypriniformes</taxon>
        <taxon>Cyprinidae</taxon>
        <taxon>Labeoninae</taxon>
        <taxon>Labeonini</taxon>
        <taxon>Labeo</taxon>
    </lineage>
</organism>
<keyword evidence="2" id="KW-0407">Ion channel</keyword>
<evidence type="ECO:0000256" key="1">
    <source>
        <dbReference type="SAM" id="MobiDB-lite"/>
    </source>
</evidence>
<evidence type="ECO:0000313" key="3">
    <source>
        <dbReference type="Proteomes" id="UP000830375"/>
    </source>
</evidence>
<accession>A0ABQ8M7Z7</accession>
<name>A0ABQ8M7Z7_LABRO</name>
<proteinExistence type="predicted"/>
<keyword evidence="2" id="KW-0406">Ion transport</keyword>
<keyword evidence="3" id="KW-1185">Reference proteome</keyword>
<dbReference type="GO" id="GO:0034220">
    <property type="term" value="P:monoatomic ion transmembrane transport"/>
    <property type="evidence" value="ECO:0007669"/>
    <property type="project" value="UniProtKB-KW"/>
</dbReference>
<sequence>MQVSFVCTDHRSMSRSTDDRLNRQNANSPSTGTRSKFKAVAMVARSLGQLSVQSVPSSSDQSMRTGMKYRDKSPSSPVFRDSLWQTGTFVSPSVIFCSQFQSQSHSAQMNRSRQGHCKERGLEGGFQLTSIFPSPARAVLLCSDKDIVPVGVELGILPYHRLKSFDTAALSYPRSLRGDASASLCGQIKWLWSGFN</sequence>
<feature type="compositionally biased region" description="Low complexity" evidence="1">
    <location>
        <begin position="52"/>
        <end position="62"/>
    </location>
</feature>
<protein>
    <submittedName>
        <fullName evidence="2">Voltage-gated potassium channel subunit beta-1</fullName>
    </submittedName>
</protein>
<feature type="region of interest" description="Disordered" evidence="1">
    <location>
        <begin position="52"/>
        <end position="74"/>
    </location>
</feature>
<reference evidence="2 3" key="1">
    <citation type="submission" date="2022-01" db="EMBL/GenBank/DDBJ databases">
        <title>A high-quality chromosome-level genome assembly of rohu carp, Labeo rohita.</title>
        <authorList>
            <person name="Arick M.A. II"/>
            <person name="Hsu C.-Y."/>
            <person name="Magbanua Z."/>
            <person name="Pechanova O."/>
            <person name="Grover C."/>
            <person name="Miller E."/>
            <person name="Thrash A."/>
            <person name="Ezzel L."/>
            <person name="Alam S."/>
            <person name="Benzie J."/>
            <person name="Hamilton M."/>
            <person name="Karsi A."/>
            <person name="Lawrence M.L."/>
            <person name="Peterson D.G."/>
        </authorList>
    </citation>
    <scope>NUCLEOTIDE SEQUENCE [LARGE SCALE GENOMIC DNA]</scope>
    <source>
        <strain evidence="3">BAU-BD-2019</strain>
        <tissue evidence="2">Blood</tissue>
    </source>
</reference>
<comment type="caution">
    <text evidence="2">The sequence shown here is derived from an EMBL/GenBank/DDBJ whole genome shotgun (WGS) entry which is preliminary data.</text>
</comment>
<keyword evidence="2" id="KW-0813">Transport</keyword>
<feature type="compositionally biased region" description="Polar residues" evidence="1">
    <location>
        <begin position="23"/>
        <end position="34"/>
    </location>
</feature>
<evidence type="ECO:0000313" key="2">
    <source>
        <dbReference type="EMBL" id="KAI2658997.1"/>
    </source>
</evidence>
<feature type="compositionally biased region" description="Basic and acidic residues" evidence="1">
    <location>
        <begin position="8"/>
        <end position="22"/>
    </location>
</feature>